<feature type="transmembrane region" description="Helical" evidence="1">
    <location>
        <begin position="215"/>
        <end position="238"/>
    </location>
</feature>
<dbReference type="Gene3D" id="1.20.1250.20">
    <property type="entry name" value="MFS general substrate transporter like domains"/>
    <property type="match status" value="2"/>
</dbReference>
<reference evidence="3" key="1">
    <citation type="submission" date="2018-04" db="EMBL/GenBank/DDBJ databases">
        <authorList>
            <person name="Cornet L."/>
        </authorList>
    </citation>
    <scope>NUCLEOTIDE SEQUENCE [LARGE SCALE GENOMIC DNA]</scope>
</reference>
<dbReference type="GO" id="GO:0022857">
    <property type="term" value="F:transmembrane transporter activity"/>
    <property type="evidence" value="ECO:0007669"/>
    <property type="project" value="InterPro"/>
</dbReference>
<evidence type="ECO:0000313" key="2">
    <source>
        <dbReference type="EMBL" id="PZO19752.1"/>
    </source>
</evidence>
<comment type="caution">
    <text evidence="2">The sequence shown here is derived from an EMBL/GenBank/DDBJ whole genome shotgun (WGS) entry which is preliminary data.</text>
</comment>
<feature type="transmembrane region" description="Helical" evidence="1">
    <location>
        <begin position="52"/>
        <end position="72"/>
    </location>
</feature>
<dbReference type="PANTHER" id="PTHR11360">
    <property type="entry name" value="MONOCARBOXYLATE TRANSPORTER"/>
    <property type="match status" value="1"/>
</dbReference>
<organism evidence="2 3">
    <name type="scientific">Leptolyngbya foveolarum</name>
    <dbReference type="NCBI Taxonomy" id="47253"/>
    <lineage>
        <taxon>Bacteria</taxon>
        <taxon>Bacillati</taxon>
        <taxon>Cyanobacteriota</taxon>
        <taxon>Cyanophyceae</taxon>
        <taxon>Leptolyngbyales</taxon>
        <taxon>Leptolyngbyaceae</taxon>
        <taxon>Leptolyngbya group</taxon>
        <taxon>Leptolyngbya</taxon>
    </lineage>
</organism>
<accession>A0A2W4UGV7</accession>
<dbReference type="InterPro" id="IPR011701">
    <property type="entry name" value="MFS"/>
</dbReference>
<dbReference type="Proteomes" id="UP000249354">
    <property type="component" value="Unassembled WGS sequence"/>
</dbReference>
<dbReference type="EMBL" id="QBMC01000038">
    <property type="protein sequence ID" value="PZO19752.1"/>
    <property type="molecule type" value="Genomic_DNA"/>
</dbReference>
<dbReference type="SUPFAM" id="SSF103473">
    <property type="entry name" value="MFS general substrate transporter"/>
    <property type="match status" value="1"/>
</dbReference>
<dbReference type="AlphaFoldDB" id="A0A2W4UGV7"/>
<dbReference type="InterPro" id="IPR050327">
    <property type="entry name" value="Proton-linked_MCT"/>
</dbReference>
<feature type="transmembrane region" description="Helical" evidence="1">
    <location>
        <begin position="21"/>
        <end position="40"/>
    </location>
</feature>
<proteinExistence type="predicted"/>
<name>A0A2W4UGV7_9CYAN</name>
<gene>
    <name evidence="2" type="ORF">DCF25_07795</name>
</gene>
<reference evidence="2 3" key="2">
    <citation type="submission" date="2018-06" db="EMBL/GenBank/DDBJ databases">
        <title>Metagenomic assembly of (sub)arctic Cyanobacteria and their associated microbiome from non-axenic cultures.</title>
        <authorList>
            <person name="Baurain D."/>
        </authorList>
    </citation>
    <scope>NUCLEOTIDE SEQUENCE [LARGE SCALE GENOMIC DNA]</scope>
    <source>
        <strain evidence="2">ULC129bin1</strain>
    </source>
</reference>
<protein>
    <recommendedName>
        <fullName evidence="4">Major facilitator superfamily (MFS) profile domain-containing protein</fullName>
    </recommendedName>
</protein>
<feature type="transmembrane region" description="Helical" evidence="1">
    <location>
        <begin position="164"/>
        <end position="183"/>
    </location>
</feature>
<dbReference type="PANTHER" id="PTHR11360:SF308">
    <property type="entry name" value="BLL3089 PROTEIN"/>
    <property type="match status" value="1"/>
</dbReference>
<feature type="transmembrane region" description="Helical" evidence="1">
    <location>
        <begin position="124"/>
        <end position="152"/>
    </location>
</feature>
<sequence length="252" mass="27401">MLTMTSRTMLGKWFERRRGQVSGIEGIFVAFGFAIAPYAFSQAIAMVGWRETWRILAVVVGVGMSGVGWLLFRDNPEICGLRMDGEKSPTANSVLVLDSDHRKEENGISDSLWGYTRGQALRTLAFWAVTLAFASQALSVTGITFNIVSIGAEMGIAEADIVRIFIPNAMVSTAVGFVIGLMCDRMRLQFIFMLMMAAQAVGIAAVANLNRPEMWAVAIVGLGISSGCFGTLTTVVLPRFFGRASARRELNL</sequence>
<evidence type="ECO:0000313" key="3">
    <source>
        <dbReference type="Proteomes" id="UP000249354"/>
    </source>
</evidence>
<feature type="transmembrane region" description="Helical" evidence="1">
    <location>
        <begin position="190"/>
        <end position="209"/>
    </location>
</feature>
<keyword evidence="1" id="KW-0812">Transmembrane</keyword>
<keyword evidence="1" id="KW-1133">Transmembrane helix</keyword>
<evidence type="ECO:0008006" key="4">
    <source>
        <dbReference type="Google" id="ProtNLM"/>
    </source>
</evidence>
<dbReference type="InterPro" id="IPR036259">
    <property type="entry name" value="MFS_trans_sf"/>
</dbReference>
<keyword evidence="1" id="KW-0472">Membrane</keyword>
<dbReference type="Pfam" id="PF07690">
    <property type="entry name" value="MFS_1"/>
    <property type="match status" value="1"/>
</dbReference>
<evidence type="ECO:0000256" key="1">
    <source>
        <dbReference type="SAM" id="Phobius"/>
    </source>
</evidence>